<proteinExistence type="predicted"/>
<dbReference type="AlphaFoldDB" id="A0AAD8XWD4"/>
<dbReference type="EMBL" id="JATAAI010000035">
    <property type="protein sequence ID" value="KAK1735096.1"/>
    <property type="molecule type" value="Genomic_DNA"/>
</dbReference>
<gene>
    <name evidence="1" type="ORF">QTG54_014162</name>
</gene>
<organism evidence="1 2">
    <name type="scientific">Skeletonema marinoi</name>
    <dbReference type="NCBI Taxonomy" id="267567"/>
    <lineage>
        <taxon>Eukaryota</taxon>
        <taxon>Sar</taxon>
        <taxon>Stramenopiles</taxon>
        <taxon>Ochrophyta</taxon>
        <taxon>Bacillariophyta</taxon>
        <taxon>Coscinodiscophyceae</taxon>
        <taxon>Thalassiosirophycidae</taxon>
        <taxon>Thalassiosirales</taxon>
        <taxon>Skeletonemataceae</taxon>
        <taxon>Skeletonema</taxon>
        <taxon>Skeletonema marinoi-dohrnii complex</taxon>
    </lineage>
</organism>
<comment type="caution">
    <text evidence="1">The sequence shown here is derived from an EMBL/GenBank/DDBJ whole genome shotgun (WGS) entry which is preliminary data.</text>
</comment>
<evidence type="ECO:0000313" key="2">
    <source>
        <dbReference type="Proteomes" id="UP001224775"/>
    </source>
</evidence>
<protein>
    <submittedName>
        <fullName evidence="1">Uncharacterized protein</fullName>
    </submittedName>
</protein>
<sequence length="88" mass="9537">MIAQNGQVMEMVATDGQIMEMVATDGQMMGILVTIQAGEMMEMVICQTSHRKTAMAAGTMMAAGTTMTATPKKKKSLMKTRVKKSLMM</sequence>
<dbReference type="Proteomes" id="UP001224775">
    <property type="component" value="Unassembled WGS sequence"/>
</dbReference>
<evidence type="ECO:0000313" key="1">
    <source>
        <dbReference type="EMBL" id="KAK1735096.1"/>
    </source>
</evidence>
<accession>A0AAD8XWD4</accession>
<keyword evidence="2" id="KW-1185">Reference proteome</keyword>
<name>A0AAD8XWD4_9STRA</name>
<reference evidence="1" key="1">
    <citation type="submission" date="2023-06" db="EMBL/GenBank/DDBJ databases">
        <title>Survivors Of The Sea: Transcriptome response of Skeletonema marinoi to long-term dormancy.</title>
        <authorList>
            <person name="Pinder M.I.M."/>
            <person name="Kourtchenko O."/>
            <person name="Robertson E.K."/>
            <person name="Larsson T."/>
            <person name="Maumus F."/>
            <person name="Osuna-Cruz C.M."/>
            <person name="Vancaester E."/>
            <person name="Stenow R."/>
            <person name="Vandepoele K."/>
            <person name="Ploug H."/>
            <person name="Bruchert V."/>
            <person name="Godhe A."/>
            <person name="Topel M."/>
        </authorList>
    </citation>
    <scope>NUCLEOTIDE SEQUENCE</scope>
    <source>
        <strain evidence="1">R05AC</strain>
    </source>
</reference>